<gene>
    <name evidence="2" type="ORF">ERS132462_01431</name>
</gene>
<feature type="transmembrane region" description="Helical" evidence="1">
    <location>
        <begin position="137"/>
        <end position="155"/>
    </location>
</feature>
<accession>A0A0Z8C781</accession>
<evidence type="ECO:0000313" key="2">
    <source>
        <dbReference type="EMBL" id="CYU20095.1"/>
    </source>
</evidence>
<name>A0A0Z8C781_STRSU</name>
<evidence type="ECO:0000256" key="1">
    <source>
        <dbReference type="SAM" id="Phobius"/>
    </source>
</evidence>
<protein>
    <submittedName>
        <fullName evidence="2">Conjugative transposon membrane protein</fullName>
    </submittedName>
</protein>
<feature type="transmembrane region" description="Helical" evidence="1">
    <location>
        <begin position="6"/>
        <end position="21"/>
    </location>
</feature>
<evidence type="ECO:0000313" key="3">
    <source>
        <dbReference type="Proteomes" id="UP000072003"/>
    </source>
</evidence>
<keyword evidence="1" id="KW-0472">Membrane</keyword>
<proteinExistence type="predicted"/>
<keyword evidence="1" id="KW-0812">Transmembrane</keyword>
<dbReference type="Proteomes" id="UP000072003">
    <property type="component" value="Unassembled WGS sequence"/>
</dbReference>
<sequence>MILLTLYGMLILAAFWLWLFIARTSVKLACFAIDFCAVFIYTIYLLHQPISSKIANGNTIYFWDVLFGLIAVLIYGFLMVVLSILLPRISKAINFVIVFLGVGIGICLATDFITFLLSNFHSSIEPTYRIQFLTNNLANDILYYVIFFLVSIPVWKKRMEYLTGL</sequence>
<feature type="transmembrane region" description="Helical" evidence="1">
    <location>
        <begin position="28"/>
        <end position="46"/>
    </location>
</feature>
<keyword evidence="1" id="KW-1133">Transmembrane helix</keyword>
<dbReference type="RefSeq" id="WP_024399436.1">
    <property type="nucleotide sequence ID" value="NZ_CEDC01000011.1"/>
</dbReference>
<organism evidence="2 3">
    <name type="scientific">Streptococcus suis</name>
    <dbReference type="NCBI Taxonomy" id="1307"/>
    <lineage>
        <taxon>Bacteria</taxon>
        <taxon>Bacillati</taxon>
        <taxon>Bacillota</taxon>
        <taxon>Bacilli</taxon>
        <taxon>Lactobacillales</taxon>
        <taxon>Streptococcaceae</taxon>
        <taxon>Streptococcus</taxon>
    </lineage>
</organism>
<dbReference type="AlphaFoldDB" id="A0A0Z8C781"/>
<dbReference type="EMBL" id="FIFN01000014">
    <property type="protein sequence ID" value="CYU20095.1"/>
    <property type="molecule type" value="Genomic_DNA"/>
</dbReference>
<reference evidence="2 3" key="1">
    <citation type="submission" date="2016-02" db="EMBL/GenBank/DDBJ databases">
        <authorList>
            <consortium name="Pathogen Informatics"/>
        </authorList>
    </citation>
    <scope>NUCLEOTIDE SEQUENCE [LARGE SCALE GENOMIC DNA]</scope>
    <source>
        <strain evidence="2 3">LSS100</strain>
    </source>
</reference>
<feature type="transmembrane region" description="Helical" evidence="1">
    <location>
        <begin position="66"/>
        <end position="86"/>
    </location>
</feature>
<feature type="transmembrane region" description="Helical" evidence="1">
    <location>
        <begin position="93"/>
        <end position="117"/>
    </location>
</feature>